<protein>
    <submittedName>
        <fullName evidence="2">Cupin</fullName>
    </submittedName>
</protein>
<dbReference type="InterPro" id="IPR053146">
    <property type="entry name" value="QDO-like"/>
</dbReference>
<evidence type="ECO:0000313" key="2">
    <source>
        <dbReference type="EMBL" id="GEL26483.1"/>
    </source>
</evidence>
<dbReference type="PANTHER" id="PTHR36440">
    <property type="entry name" value="PUTATIVE (AFU_ORTHOLOGUE AFUA_8G07350)-RELATED"/>
    <property type="match status" value="1"/>
</dbReference>
<dbReference type="Pfam" id="PF07883">
    <property type="entry name" value="Cupin_2"/>
    <property type="match status" value="1"/>
</dbReference>
<proteinExistence type="predicted"/>
<dbReference type="Proteomes" id="UP000321685">
    <property type="component" value="Unassembled WGS sequence"/>
</dbReference>
<evidence type="ECO:0000313" key="3">
    <source>
        <dbReference type="Proteomes" id="UP000321685"/>
    </source>
</evidence>
<dbReference type="PANTHER" id="PTHR36440:SF1">
    <property type="entry name" value="PUTATIVE (AFU_ORTHOLOGUE AFUA_8G07350)-RELATED"/>
    <property type="match status" value="1"/>
</dbReference>
<dbReference type="InterPro" id="IPR011051">
    <property type="entry name" value="RmlC_Cupin_sf"/>
</dbReference>
<dbReference type="SUPFAM" id="SSF51182">
    <property type="entry name" value="RmlC-like cupins"/>
    <property type="match status" value="1"/>
</dbReference>
<dbReference type="AlphaFoldDB" id="A0A511DQG9"/>
<dbReference type="RefSeq" id="WP_147114576.1">
    <property type="nucleotide sequence ID" value="NZ_BJVJ01000093.1"/>
</dbReference>
<sequence length="154" mass="17030">MSFPDPAGRVVVSRGDDPPDLAGLPSVRFVAPGSVTGGRFGLFEYRMAPGSPGPGPHVHATFSESFYVLEGALTIFDGERWAPYAPGDYVHVGETGVHAFRNDADVETAFLILFAPGIARENFFTELRAIRDEGRELDEEEWREFYARHDQVNL</sequence>
<reference evidence="2 3" key="1">
    <citation type="submission" date="2019-07" db="EMBL/GenBank/DDBJ databases">
        <title>Whole genome shotgun sequence of Pseudonocardia sulfidoxydans NBRC 16205.</title>
        <authorList>
            <person name="Hosoyama A."/>
            <person name="Uohara A."/>
            <person name="Ohji S."/>
            <person name="Ichikawa N."/>
        </authorList>
    </citation>
    <scope>NUCLEOTIDE SEQUENCE [LARGE SCALE GENOMIC DNA]</scope>
    <source>
        <strain evidence="2 3">NBRC 16205</strain>
    </source>
</reference>
<dbReference type="OrthoDB" id="5243731at2"/>
<dbReference type="EMBL" id="BJVJ01000093">
    <property type="protein sequence ID" value="GEL26483.1"/>
    <property type="molecule type" value="Genomic_DNA"/>
</dbReference>
<comment type="caution">
    <text evidence="2">The sequence shown here is derived from an EMBL/GenBank/DDBJ whole genome shotgun (WGS) entry which is preliminary data.</text>
</comment>
<organism evidence="2 3">
    <name type="scientific">Pseudonocardia sulfidoxydans NBRC 16205</name>
    <dbReference type="NCBI Taxonomy" id="1223511"/>
    <lineage>
        <taxon>Bacteria</taxon>
        <taxon>Bacillati</taxon>
        <taxon>Actinomycetota</taxon>
        <taxon>Actinomycetes</taxon>
        <taxon>Pseudonocardiales</taxon>
        <taxon>Pseudonocardiaceae</taxon>
        <taxon>Pseudonocardia</taxon>
    </lineage>
</organism>
<keyword evidence="3" id="KW-1185">Reference proteome</keyword>
<gene>
    <name evidence="2" type="ORF">PSU4_54370</name>
</gene>
<dbReference type="Gene3D" id="2.60.120.10">
    <property type="entry name" value="Jelly Rolls"/>
    <property type="match status" value="1"/>
</dbReference>
<dbReference type="InterPro" id="IPR013096">
    <property type="entry name" value="Cupin_2"/>
</dbReference>
<name>A0A511DQG9_9PSEU</name>
<dbReference type="InterPro" id="IPR014710">
    <property type="entry name" value="RmlC-like_jellyroll"/>
</dbReference>
<feature type="domain" description="Cupin type-2" evidence="1">
    <location>
        <begin position="44"/>
        <end position="112"/>
    </location>
</feature>
<evidence type="ECO:0000259" key="1">
    <source>
        <dbReference type="Pfam" id="PF07883"/>
    </source>
</evidence>
<accession>A0A511DQG9</accession>